<comment type="caution">
    <text evidence="3">The sequence shown here is derived from an EMBL/GenBank/DDBJ whole genome shotgun (WGS) entry which is preliminary data.</text>
</comment>
<reference evidence="3 4" key="1">
    <citation type="submission" date="2018-10" db="EMBL/GenBank/DDBJ databases">
        <title>A high-quality apple genome assembly.</title>
        <authorList>
            <person name="Hu J."/>
        </authorList>
    </citation>
    <scope>NUCLEOTIDE SEQUENCE [LARGE SCALE GENOMIC DNA]</scope>
    <source>
        <strain evidence="4">cv. HFTH1</strain>
        <tissue evidence="3">Young leaf</tissue>
    </source>
</reference>
<accession>A0A498KQL3</accession>
<evidence type="ECO:0000313" key="3">
    <source>
        <dbReference type="EMBL" id="RXI07443.1"/>
    </source>
</evidence>
<sequence length="273" mass="30676">MLVCLLNLVVDSVTHWFATTVLGLPRIQSRIQSRICSKDNSRLIQYKGQKFLAKVSLHKAIELWKTNMRHPQASEVVNKDIISHFVLRLCIDVAVDHSSSECCSRRESPLIGEPTPLTESTPTTSQVPVSSTSSVSVEFLSARRPHRRRREPEPSDHPSSSSRVEDGASQPAKKNTRGPNRMLKELQLVRMSASLIKIAYDERHRGAVSSQQHNIVVNCCGFIIRNFCPMRWGSWAKIPEETRTLVRDNLETMPAPNVAPPSTSQPFCPDDTE</sequence>
<dbReference type="EMBL" id="RDQH01000328">
    <property type="protein sequence ID" value="RXI07443.1"/>
    <property type="molecule type" value="Genomic_DNA"/>
</dbReference>
<feature type="chain" id="PRO_5019777171" evidence="2">
    <location>
        <begin position="24"/>
        <end position="273"/>
    </location>
</feature>
<keyword evidence="2" id="KW-0732">Signal</keyword>
<gene>
    <name evidence="3" type="ORF">DVH24_027506</name>
</gene>
<evidence type="ECO:0000256" key="2">
    <source>
        <dbReference type="SAM" id="SignalP"/>
    </source>
</evidence>
<evidence type="ECO:0000256" key="1">
    <source>
        <dbReference type="SAM" id="MobiDB-lite"/>
    </source>
</evidence>
<feature type="region of interest" description="Disordered" evidence="1">
    <location>
        <begin position="252"/>
        <end position="273"/>
    </location>
</feature>
<keyword evidence="4" id="KW-1185">Reference proteome</keyword>
<evidence type="ECO:0000313" key="4">
    <source>
        <dbReference type="Proteomes" id="UP000290289"/>
    </source>
</evidence>
<feature type="compositionally biased region" description="Low complexity" evidence="1">
    <location>
        <begin position="113"/>
        <end position="137"/>
    </location>
</feature>
<protein>
    <submittedName>
        <fullName evidence="3">Uncharacterized protein</fullName>
    </submittedName>
</protein>
<dbReference type="AlphaFoldDB" id="A0A498KQL3"/>
<name>A0A498KQL3_MALDO</name>
<organism evidence="3 4">
    <name type="scientific">Malus domestica</name>
    <name type="common">Apple</name>
    <name type="synonym">Pyrus malus</name>
    <dbReference type="NCBI Taxonomy" id="3750"/>
    <lineage>
        <taxon>Eukaryota</taxon>
        <taxon>Viridiplantae</taxon>
        <taxon>Streptophyta</taxon>
        <taxon>Embryophyta</taxon>
        <taxon>Tracheophyta</taxon>
        <taxon>Spermatophyta</taxon>
        <taxon>Magnoliopsida</taxon>
        <taxon>eudicotyledons</taxon>
        <taxon>Gunneridae</taxon>
        <taxon>Pentapetalae</taxon>
        <taxon>rosids</taxon>
        <taxon>fabids</taxon>
        <taxon>Rosales</taxon>
        <taxon>Rosaceae</taxon>
        <taxon>Amygdaloideae</taxon>
        <taxon>Maleae</taxon>
        <taxon>Malus</taxon>
    </lineage>
</organism>
<feature type="region of interest" description="Disordered" evidence="1">
    <location>
        <begin position="104"/>
        <end position="183"/>
    </location>
</feature>
<dbReference type="Proteomes" id="UP000290289">
    <property type="component" value="Chromosome 2"/>
</dbReference>
<proteinExistence type="predicted"/>
<feature type="signal peptide" evidence="2">
    <location>
        <begin position="1"/>
        <end position="23"/>
    </location>
</feature>